<sequence length="155" mass="16523">MYRDRPWWLDVLLRGPSALASAPGRAIVTLLIAGGAACTVYSGYIHLYLWGRQQFPYRDIPTIGPLFLIQGIVAILIGLLVIIIRRLGAVLVGAGLLVASVAALVIDVEVGMFGFKDSWSVPYVKTTLYEEIVGAVLLLVAAGAIAWSGGSGRRG</sequence>
<dbReference type="EMBL" id="RPFW01000006">
    <property type="protein sequence ID" value="TVZ01872.1"/>
    <property type="molecule type" value="Genomic_DNA"/>
</dbReference>
<keyword evidence="1" id="KW-1133">Transmembrane helix</keyword>
<dbReference type="AlphaFoldDB" id="A0A6P2BS48"/>
<name>A0A6P2BS48_9ACTN</name>
<comment type="caution">
    <text evidence="2">The sequence shown here is derived from an EMBL/GenBank/DDBJ whole genome shotgun (WGS) entry which is preliminary data.</text>
</comment>
<evidence type="ECO:0000313" key="2">
    <source>
        <dbReference type="EMBL" id="TVZ01872.1"/>
    </source>
</evidence>
<proteinExistence type="predicted"/>
<reference evidence="2 3" key="1">
    <citation type="submission" date="2018-11" db="EMBL/GenBank/DDBJ databases">
        <title>Trebonia kvetii gen.nov., sp.nov., a novel acidophilic actinobacterium, and proposal of the new actinobacterial family Treboniaceae fam. nov.</title>
        <authorList>
            <person name="Rapoport D."/>
            <person name="Sagova-Mareckova M."/>
            <person name="Sedlacek I."/>
            <person name="Provaznik J."/>
            <person name="Kralova S."/>
            <person name="Pavlinic D."/>
            <person name="Benes V."/>
            <person name="Kopecky J."/>
        </authorList>
    </citation>
    <scope>NUCLEOTIDE SEQUENCE [LARGE SCALE GENOMIC DNA]</scope>
    <source>
        <strain evidence="2 3">15Tr583</strain>
    </source>
</reference>
<gene>
    <name evidence="2" type="ORF">EAS64_31005</name>
</gene>
<accession>A0A6P2BS48</accession>
<dbReference type="Proteomes" id="UP000460272">
    <property type="component" value="Unassembled WGS sequence"/>
</dbReference>
<keyword evidence="1" id="KW-0472">Membrane</keyword>
<dbReference type="RefSeq" id="WP_145858785.1">
    <property type="nucleotide sequence ID" value="NZ_RPFW01000006.1"/>
</dbReference>
<keyword evidence="1" id="KW-0812">Transmembrane</keyword>
<evidence type="ECO:0000256" key="1">
    <source>
        <dbReference type="SAM" id="Phobius"/>
    </source>
</evidence>
<protein>
    <submittedName>
        <fullName evidence="2">Uncharacterized protein</fullName>
    </submittedName>
</protein>
<evidence type="ECO:0000313" key="3">
    <source>
        <dbReference type="Proteomes" id="UP000460272"/>
    </source>
</evidence>
<feature type="transmembrane region" description="Helical" evidence="1">
    <location>
        <begin position="26"/>
        <end position="50"/>
    </location>
</feature>
<feature type="transmembrane region" description="Helical" evidence="1">
    <location>
        <begin position="90"/>
        <end position="115"/>
    </location>
</feature>
<keyword evidence="3" id="KW-1185">Reference proteome</keyword>
<feature type="transmembrane region" description="Helical" evidence="1">
    <location>
        <begin position="127"/>
        <end position="147"/>
    </location>
</feature>
<feature type="transmembrane region" description="Helical" evidence="1">
    <location>
        <begin position="62"/>
        <end position="84"/>
    </location>
</feature>
<organism evidence="2 3">
    <name type="scientific">Trebonia kvetii</name>
    <dbReference type="NCBI Taxonomy" id="2480626"/>
    <lineage>
        <taxon>Bacteria</taxon>
        <taxon>Bacillati</taxon>
        <taxon>Actinomycetota</taxon>
        <taxon>Actinomycetes</taxon>
        <taxon>Streptosporangiales</taxon>
        <taxon>Treboniaceae</taxon>
        <taxon>Trebonia</taxon>
    </lineage>
</organism>